<keyword evidence="6 13" id="KW-0547">Nucleotide-binding</keyword>
<dbReference type="STRING" id="1157962.A0A250XAM9"/>
<dbReference type="PANTHER" id="PTHR45630">
    <property type="entry name" value="CATION-TRANSPORTING ATPASE-RELATED"/>
    <property type="match status" value="1"/>
</dbReference>
<feature type="transmembrane region" description="Helical" evidence="13">
    <location>
        <begin position="1159"/>
        <end position="1178"/>
    </location>
</feature>
<keyword evidence="7 13" id="KW-0067">ATP-binding</keyword>
<organism evidence="17 18">
    <name type="scientific">Chlamydomonas eustigma</name>
    <dbReference type="NCBI Taxonomy" id="1157962"/>
    <lineage>
        <taxon>Eukaryota</taxon>
        <taxon>Viridiplantae</taxon>
        <taxon>Chlorophyta</taxon>
        <taxon>core chlorophytes</taxon>
        <taxon>Chlorophyceae</taxon>
        <taxon>CS clade</taxon>
        <taxon>Chlamydomonadales</taxon>
        <taxon>Chlamydomonadaceae</taxon>
        <taxon>Chlamydomonas</taxon>
    </lineage>
</organism>
<dbReference type="SUPFAM" id="SSF56784">
    <property type="entry name" value="HAD-like"/>
    <property type="match status" value="1"/>
</dbReference>
<feature type="transmembrane region" description="Helical" evidence="13">
    <location>
        <begin position="226"/>
        <end position="243"/>
    </location>
</feature>
<feature type="transmembrane region" description="Helical" evidence="13">
    <location>
        <begin position="249"/>
        <end position="267"/>
    </location>
</feature>
<evidence type="ECO:0000256" key="3">
    <source>
        <dbReference type="ARBA" id="ARBA00022553"/>
    </source>
</evidence>
<evidence type="ECO:0000256" key="9">
    <source>
        <dbReference type="ARBA" id="ARBA00022967"/>
    </source>
</evidence>
<dbReference type="Pfam" id="PF12409">
    <property type="entry name" value="P5-ATPase"/>
    <property type="match status" value="1"/>
</dbReference>
<dbReference type="EMBL" id="BEGY01000048">
    <property type="protein sequence ID" value="GAX80114.1"/>
    <property type="molecule type" value="Genomic_DNA"/>
</dbReference>
<keyword evidence="8 13" id="KW-0460">Magnesium</keyword>
<dbReference type="GO" id="GO:0140358">
    <property type="term" value="F:P-type transmembrane transporter activity"/>
    <property type="evidence" value="ECO:0007669"/>
    <property type="project" value="InterPro"/>
</dbReference>
<dbReference type="Gene3D" id="1.20.1110.10">
    <property type="entry name" value="Calcium-transporting ATPase, transmembrane domain"/>
    <property type="match status" value="1"/>
</dbReference>
<dbReference type="Gene3D" id="3.40.50.1000">
    <property type="entry name" value="HAD superfamily/HAD-like"/>
    <property type="match status" value="1"/>
</dbReference>
<evidence type="ECO:0000256" key="14">
    <source>
        <dbReference type="SAM" id="MobiDB-lite"/>
    </source>
</evidence>
<dbReference type="InterPro" id="IPR044492">
    <property type="entry name" value="P_typ_ATPase_HD_dom"/>
</dbReference>
<feature type="transmembrane region" description="Helical" evidence="13">
    <location>
        <begin position="1007"/>
        <end position="1025"/>
    </location>
</feature>
<evidence type="ECO:0000256" key="6">
    <source>
        <dbReference type="ARBA" id="ARBA00022741"/>
    </source>
</evidence>
<feature type="domain" description="P-type ATPase A" evidence="15">
    <location>
        <begin position="285"/>
        <end position="374"/>
    </location>
</feature>
<feature type="region of interest" description="Disordered" evidence="14">
    <location>
        <begin position="658"/>
        <end position="678"/>
    </location>
</feature>
<comment type="caution">
    <text evidence="17">The sequence shown here is derived from an EMBL/GenBank/DDBJ whole genome shotgun (WGS) entry which is preliminary data.</text>
</comment>
<feature type="transmembrane region" description="Helical" evidence="13">
    <location>
        <begin position="1083"/>
        <end position="1105"/>
    </location>
</feature>
<dbReference type="InterPro" id="IPR023299">
    <property type="entry name" value="ATPase_P-typ_cyto_dom_N"/>
</dbReference>
<proteinExistence type="inferred from homology"/>
<comment type="similarity">
    <text evidence="2 13">Belongs to the cation transport ATPase (P-type) (TC 3.A.3) family. Type V subfamily.</text>
</comment>
<reference evidence="17 18" key="1">
    <citation type="submission" date="2017-08" db="EMBL/GenBank/DDBJ databases">
        <title>Acidophilic green algal genome provides insights into adaptation to an acidic environment.</title>
        <authorList>
            <person name="Hirooka S."/>
            <person name="Hirose Y."/>
            <person name="Kanesaki Y."/>
            <person name="Higuchi S."/>
            <person name="Fujiwara T."/>
            <person name="Onuma R."/>
            <person name="Era A."/>
            <person name="Ohbayashi R."/>
            <person name="Uzuka A."/>
            <person name="Nozaki H."/>
            <person name="Yoshikawa H."/>
            <person name="Miyagishima S.Y."/>
        </authorList>
    </citation>
    <scope>NUCLEOTIDE SEQUENCE [LARGE SCALE GENOMIC DNA]</scope>
    <source>
        <strain evidence="17 18">NIES-2499</strain>
    </source>
</reference>
<dbReference type="NCBIfam" id="TIGR01657">
    <property type="entry name" value="P-ATPase-V"/>
    <property type="match status" value="1"/>
</dbReference>
<dbReference type="EC" id="7.2.2.-" evidence="13"/>
<accession>A0A250XAM9</accession>
<evidence type="ECO:0000256" key="8">
    <source>
        <dbReference type="ARBA" id="ARBA00022842"/>
    </source>
</evidence>
<evidence type="ECO:0000256" key="1">
    <source>
        <dbReference type="ARBA" id="ARBA00004141"/>
    </source>
</evidence>
<keyword evidence="5 13" id="KW-0479">Metal-binding</keyword>
<evidence type="ECO:0000259" key="16">
    <source>
        <dbReference type="Pfam" id="PF12409"/>
    </source>
</evidence>
<evidence type="ECO:0000313" key="17">
    <source>
        <dbReference type="EMBL" id="GAX80114.1"/>
    </source>
</evidence>
<comment type="catalytic activity">
    <reaction evidence="12 13">
        <text>ATP + H2O = ADP + phosphate + H(+)</text>
        <dbReference type="Rhea" id="RHEA:13065"/>
        <dbReference type="ChEBI" id="CHEBI:15377"/>
        <dbReference type="ChEBI" id="CHEBI:15378"/>
        <dbReference type="ChEBI" id="CHEBI:30616"/>
        <dbReference type="ChEBI" id="CHEBI:43474"/>
        <dbReference type="ChEBI" id="CHEBI:456216"/>
    </reaction>
</comment>
<dbReference type="GO" id="GO:0019829">
    <property type="term" value="F:ATPase-coupled monoatomic cation transmembrane transporter activity"/>
    <property type="evidence" value="ECO:0007669"/>
    <property type="project" value="UniProtKB-UniRule"/>
</dbReference>
<evidence type="ECO:0000256" key="11">
    <source>
        <dbReference type="ARBA" id="ARBA00023136"/>
    </source>
</evidence>
<feature type="transmembrane region" description="Helical" evidence="13">
    <location>
        <begin position="1045"/>
        <end position="1062"/>
    </location>
</feature>
<dbReference type="SUPFAM" id="SSF81653">
    <property type="entry name" value="Calcium ATPase, transduction domain A"/>
    <property type="match status" value="1"/>
</dbReference>
<protein>
    <recommendedName>
        <fullName evidence="13">Cation-transporting ATPase</fullName>
        <ecNumber evidence="13">7.2.2.-</ecNumber>
    </recommendedName>
</protein>
<keyword evidence="4 13" id="KW-0812">Transmembrane</keyword>
<dbReference type="GO" id="GO:0016887">
    <property type="term" value="F:ATP hydrolysis activity"/>
    <property type="evidence" value="ECO:0007669"/>
    <property type="project" value="RHEA"/>
</dbReference>
<dbReference type="SFLD" id="SFLDG00002">
    <property type="entry name" value="C1.7:_P-type_atpase_like"/>
    <property type="match status" value="1"/>
</dbReference>
<feature type="transmembrane region" description="Helical" evidence="13">
    <location>
        <begin position="1205"/>
        <end position="1230"/>
    </location>
</feature>
<dbReference type="InterPro" id="IPR018303">
    <property type="entry name" value="ATPase_P-typ_P_site"/>
</dbReference>
<dbReference type="Gene3D" id="2.70.150.10">
    <property type="entry name" value="Calcium-transporting ATPase, cytoplasmic transduction domain A"/>
    <property type="match status" value="1"/>
</dbReference>
<keyword evidence="11 13" id="KW-0472">Membrane</keyword>
<dbReference type="PRINTS" id="PR00119">
    <property type="entry name" value="CATATPASE"/>
</dbReference>
<sequence>MSRYLTNILQVETPYLKRSSNVFETVDSELSEADKEIGDFKGFHAQIWKSVLFYILAVFTGGISLLLCKWSTKIYIVLSLVPCSLNEAQYVLVKLSDGRMSLERIRYIASGMVIDARSPFSSQHREEGKQDLLSWQGTQRHALLEHRCKRYFYVDTASTFRPVPPMPRMFMEQLTRTAVHLSMRGRRPEEHPSAVDWNVAERMMRYGSNEMSIPVASVPKLIFNEMWHPFYVFQYFSIIVWVWGDQYYSYSVCIFVITWFSIITSAVESYRNRQSVAKIAHFECEVSVLREGQFLRLPSVSLVPGDMIVLQPGTLPCDVVLLSGECIVDENMLTGESVPVRKVPFNTSVDGMGYHPDKNSACTLFGGTSIAQARTINGMQPLGIVCRTRFCSAKGQLLRSILFPVDAEQSFVSDSLIFIAIMLTACMCLYIWAAVVLHNLGASGTRIMVRFFDMITVAVPPALPACLAIATVLSINRLRRRNVFVTGPERVAMAGQLDVICFDKTGTLTEQGLDLQGVVEVSEGVFKPLTAHVRSMTMAIQKLLATCHGLAMMDGVIVGDPLDQRLFLSTGWELLEHHPGRTVDAALGDASSGQESLQQHDPAGPSDLPLQVPCVQQAQQQAHTYVRPVGSMLCCTVIKRFEFSAALQRNMVVVQSPPSFETGSQGAGASRDNYDSSSADGDHTLSVFMKGSPEAIRSLVTADSVPADFDSVLAAFTREGLRVLALASGNVSQVHLDQLDKWGMADIEQAIPLHLVGLAVMANPLRPDSASVVHKLQDAGIRTAMVTGDHLRTAVSVAHLCHIMPSDKPVVMVDAVLVDTTSGSTQTATPTEVAESGGSSAVPLVRAGIPSAESVSSSLHFQLSILHVDGTVSGVPSASAAAVSVAEGHLQCAVTGKGFCRLMEGIPEDQGLLFACLYRASVFARMSPDNKRDLMKLLGAGVESMPRCPHLGLHVGFCGDGANDCGALKAAHVGVSLCEAEASVAAPMTSKHQSIASMLIVVAEGRCSLMATFQIFQFIIAYAMVQAFETNLMYTYAINVGNYQYLIQDLFFTTVLAALMGYTEPRSDLSRHRPVNRIMSLPLAVSTSLQLIVIVAFQMFGLLMLSQQPGYVATIGSPDLTDSQAPENTTTYIIVLAQYVILALVFNKGKPHRSPLYTNYALLAVLVAQGVFVLYSLFSVDWFNEHVQDLVGKDSVLTTKFRVELLLLILLNAVAAFTVESMSSVVVALIRRYRPLSPTQLLHSSESTGSRSSNVDISS</sequence>
<feature type="transmembrane region" description="Helical" evidence="13">
    <location>
        <begin position="1129"/>
        <end position="1147"/>
    </location>
</feature>
<dbReference type="InterPro" id="IPR023298">
    <property type="entry name" value="ATPase_P-typ_TM_dom_sf"/>
</dbReference>
<gene>
    <name evidence="17" type="ORF">CEUSTIGMA_g7552.t1</name>
</gene>
<keyword evidence="18" id="KW-1185">Reference proteome</keyword>
<dbReference type="GO" id="GO:0016020">
    <property type="term" value="C:membrane"/>
    <property type="evidence" value="ECO:0007669"/>
    <property type="project" value="UniProtKB-SubCell"/>
</dbReference>
<dbReference type="Pfam" id="PF00122">
    <property type="entry name" value="E1-E2_ATPase"/>
    <property type="match status" value="1"/>
</dbReference>
<dbReference type="SUPFAM" id="SSF81665">
    <property type="entry name" value="Calcium ATPase, transmembrane domain M"/>
    <property type="match status" value="1"/>
</dbReference>
<name>A0A250XAM9_9CHLO</name>
<dbReference type="InterPro" id="IPR023214">
    <property type="entry name" value="HAD_sf"/>
</dbReference>
<dbReference type="InterPro" id="IPR047819">
    <property type="entry name" value="P5A-ATPase_N"/>
</dbReference>
<dbReference type="InterPro" id="IPR059000">
    <property type="entry name" value="ATPase_P-type_domA"/>
</dbReference>
<dbReference type="PROSITE" id="PS00154">
    <property type="entry name" value="ATPASE_E1_E2"/>
    <property type="match status" value="1"/>
</dbReference>
<feature type="transmembrane region" description="Helical" evidence="13">
    <location>
        <begin position="455"/>
        <end position="475"/>
    </location>
</feature>
<dbReference type="AlphaFoldDB" id="A0A250XAM9"/>
<comment type="subcellular location">
    <subcellularLocation>
        <location evidence="1 13">Membrane</location>
        <topology evidence="1 13">Multi-pass membrane protein</topology>
    </subcellularLocation>
</comment>
<dbReference type="SFLD" id="SFLDS00003">
    <property type="entry name" value="Haloacid_Dehalogenase"/>
    <property type="match status" value="1"/>
</dbReference>
<dbReference type="OrthoDB" id="48943at2759"/>
<feature type="transmembrane region" description="Helical" evidence="13">
    <location>
        <begin position="416"/>
        <end position="435"/>
    </location>
</feature>
<keyword evidence="3" id="KW-0597">Phosphoprotein</keyword>
<evidence type="ECO:0000256" key="10">
    <source>
        <dbReference type="ARBA" id="ARBA00022989"/>
    </source>
</evidence>
<evidence type="ECO:0000256" key="13">
    <source>
        <dbReference type="RuleBase" id="RU362082"/>
    </source>
</evidence>
<dbReference type="InterPro" id="IPR008250">
    <property type="entry name" value="ATPase_P-typ_transduc_dom_A_sf"/>
</dbReference>
<dbReference type="GO" id="GO:0046872">
    <property type="term" value="F:metal ion binding"/>
    <property type="evidence" value="ECO:0007669"/>
    <property type="project" value="UniProtKB-UniRule"/>
</dbReference>
<dbReference type="Gene3D" id="3.40.1110.10">
    <property type="entry name" value="Calcium-transporting ATPase, cytoplasmic domain N"/>
    <property type="match status" value="1"/>
</dbReference>
<keyword evidence="9 13" id="KW-1278">Translocase</keyword>
<dbReference type="GO" id="GO:0005524">
    <property type="term" value="F:ATP binding"/>
    <property type="evidence" value="ECO:0007669"/>
    <property type="project" value="UniProtKB-UniRule"/>
</dbReference>
<evidence type="ECO:0000256" key="4">
    <source>
        <dbReference type="ARBA" id="ARBA00022692"/>
    </source>
</evidence>
<keyword evidence="10 13" id="KW-1133">Transmembrane helix</keyword>
<dbReference type="SFLD" id="SFLDF00027">
    <property type="entry name" value="p-type_atpase"/>
    <property type="match status" value="1"/>
</dbReference>
<dbReference type="PANTHER" id="PTHR45630:SF8">
    <property type="entry name" value="CATION-TRANSPORTING ATPASE"/>
    <property type="match status" value="1"/>
</dbReference>
<feature type="domain" description="P5B-type ATPase N-terminal" evidence="16">
    <location>
        <begin position="40"/>
        <end position="153"/>
    </location>
</feature>
<evidence type="ECO:0000256" key="5">
    <source>
        <dbReference type="ARBA" id="ARBA00022723"/>
    </source>
</evidence>
<dbReference type="Proteomes" id="UP000232323">
    <property type="component" value="Unassembled WGS sequence"/>
</dbReference>
<evidence type="ECO:0000313" key="18">
    <source>
        <dbReference type="Proteomes" id="UP000232323"/>
    </source>
</evidence>
<evidence type="ECO:0000256" key="7">
    <source>
        <dbReference type="ARBA" id="ARBA00022840"/>
    </source>
</evidence>
<feature type="transmembrane region" description="Helical" evidence="13">
    <location>
        <begin position="51"/>
        <end position="68"/>
    </location>
</feature>
<evidence type="ECO:0000256" key="2">
    <source>
        <dbReference type="ARBA" id="ARBA00006000"/>
    </source>
</evidence>
<evidence type="ECO:0000259" key="15">
    <source>
        <dbReference type="Pfam" id="PF00122"/>
    </source>
</evidence>
<dbReference type="InterPro" id="IPR036412">
    <property type="entry name" value="HAD-like_sf"/>
</dbReference>
<evidence type="ECO:0000256" key="12">
    <source>
        <dbReference type="ARBA" id="ARBA00049360"/>
    </source>
</evidence>
<dbReference type="FunFam" id="1.20.1110.10:FF:000023">
    <property type="entry name" value="Cation-transporting ATPase"/>
    <property type="match status" value="1"/>
</dbReference>
<feature type="region of interest" description="Disordered" evidence="14">
    <location>
        <begin position="584"/>
        <end position="607"/>
    </location>
</feature>
<dbReference type="InterPro" id="IPR006544">
    <property type="entry name" value="P-type_TPase_V"/>
</dbReference>